<organism evidence="4 5">
    <name type="scientific">Gordonia asplenii</name>
    <dbReference type="NCBI Taxonomy" id="2725283"/>
    <lineage>
        <taxon>Bacteria</taxon>
        <taxon>Bacillati</taxon>
        <taxon>Actinomycetota</taxon>
        <taxon>Actinomycetes</taxon>
        <taxon>Mycobacteriales</taxon>
        <taxon>Gordoniaceae</taxon>
        <taxon>Gordonia</taxon>
    </lineage>
</organism>
<keyword evidence="2" id="KW-1133">Transmembrane helix</keyword>
<dbReference type="AlphaFoldDB" id="A0A848KSM0"/>
<dbReference type="Proteomes" id="UP000550729">
    <property type="component" value="Unassembled WGS sequence"/>
</dbReference>
<feature type="compositionally biased region" description="Low complexity" evidence="1">
    <location>
        <begin position="216"/>
        <end position="238"/>
    </location>
</feature>
<feature type="compositionally biased region" description="Low complexity" evidence="1">
    <location>
        <begin position="274"/>
        <end position="297"/>
    </location>
</feature>
<sequence length="317" mass="33773">MSDELSRRRLGAVPDQPSTDAGESSGWKYHGADESPLDMNAVHADEEFLEALTRDMPVATNSDAEYQLATLLAGWRYEVLAEPVPEFPSVDDVERAIIASAPRRPARKAIRHLRLASGAAAVVVVAAAGLTVLSQGAAPGDPLWNVKKVVFADQASQTQAATDAQQNLEQAEAAMARGDTAQAQALVDKAAQNMQPVHDDKLRKEMDDWIGRLRASAPKTSVSTSSAASKSSAVTTTKQAPVRSSTDPATIPPDLRDQLRTRTQTQAPETTDETTLPSTVPVVPPSDQTATPTTQTPKPRPTTQPGVPLPPISIRPN</sequence>
<evidence type="ECO:0000313" key="4">
    <source>
        <dbReference type="EMBL" id="NMO00997.1"/>
    </source>
</evidence>
<comment type="caution">
    <text evidence="4">The sequence shown here is derived from an EMBL/GenBank/DDBJ whole genome shotgun (WGS) entry which is preliminary data.</text>
</comment>
<feature type="compositionally biased region" description="Pro residues" evidence="1">
    <location>
        <begin position="298"/>
        <end position="317"/>
    </location>
</feature>
<dbReference type="InterPro" id="IPR031928">
    <property type="entry name" value="RsdA_SigD-bd"/>
</dbReference>
<feature type="region of interest" description="Disordered" evidence="1">
    <location>
        <begin position="1"/>
        <end position="35"/>
    </location>
</feature>
<dbReference type="Gene3D" id="6.10.250.1300">
    <property type="match status" value="1"/>
</dbReference>
<evidence type="ECO:0000256" key="2">
    <source>
        <dbReference type="SAM" id="Phobius"/>
    </source>
</evidence>
<keyword evidence="2" id="KW-0812">Transmembrane</keyword>
<evidence type="ECO:0000313" key="5">
    <source>
        <dbReference type="Proteomes" id="UP000550729"/>
    </source>
</evidence>
<dbReference type="EMBL" id="JABBNB010000006">
    <property type="protein sequence ID" value="NMO00997.1"/>
    <property type="molecule type" value="Genomic_DNA"/>
</dbReference>
<feature type="domain" description="Anti-sigma-D factor RsdA sigma factor binding region" evidence="3">
    <location>
        <begin position="38"/>
        <end position="83"/>
    </location>
</feature>
<feature type="region of interest" description="Disordered" evidence="1">
    <location>
        <begin position="216"/>
        <end position="317"/>
    </location>
</feature>
<feature type="transmembrane region" description="Helical" evidence="2">
    <location>
        <begin position="113"/>
        <end position="133"/>
    </location>
</feature>
<keyword evidence="5" id="KW-1185">Reference proteome</keyword>
<gene>
    <name evidence="4" type="ORF">HH308_07185</name>
</gene>
<dbReference type="Pfam" id="PF16751">
    <property type="entry name" value="RsdA_SigD_bd"/>
    <property type="match status" value="1"/>
</dbReference>
<dbReference type="RefSeq" id="WP_170193509.1">
    <property type="nucleotide sequence ID" value="NZ_JABBNB010000006.1"/>
</dbReference>
<reference evidence="4 5" key="1">
    <citation type="submission" date="2020-04" db="EMBL/GenBank/DDBJ databases">
        <title>Gordonia sp. nov. TBRC 11910.</title>
        <authorList>
            <person name="Suriyachadkun C."/>
        </authorList>
    </citation>
    <scope>NUCLEOTIDE SEQUENCE [LARGE SCALE GENOMIC DNA]</scope>
    <source>
        <strain evidence="4 5">TBRC 11910</strain>
    </source>
</reference>
<evidence type="ECO:0000259" key="3">
    <source>
        <dbReference type="Pfam" id="PF16751"/>
    </source>
</evidence>
<proteinExistence type="predicted"/>
<name>A0A848KSM0_9ACTN</name>
<evidence type="ECO:0000256" key="1">
    <source>
        <dbReference type="SAM" id="MobiDB-lite"/>
    </source>
</evidence>
<keyword evidence="2" id="KW-0472">Membrane</keyword>
<accession>A0A848KSM0</accession>
<protein>
    <recommendedName>
        <fullName evidence="3">Anti-sigma-D factor RsdA sigma factor binding region domain-containing protein</fullName>
    </recommendedName>
</protein>